<evidence type="ECO:0000256" key="3">
    <source>
        <dbReference type="ARBA" id="ARBA00023242"/>
    </source>
</evidence>
<feature type="compositionally biased region" description="Acidic residues" evidence="4">
    <location>
        <begin position="316"/>
        <end position="327"/>
    </location>
</feature>
<reference evidence="5" key="1">
    <citation type="submission" date="2022-03" db="EMBL/GenBank/DDBJ databases">
        <authorList>
            <person name="Tunstrom K."/>
        </authorList>
    </citation>
    <scope>NUCLEOTIDE SEQUENCE</scope>
</reference>
<comment type="similarity">
    <text evidence="2">Belongs to the THOC5 family.</text>
</comment>
<feature type="compositionally biased region" description="Polar residues" evidence="4">
    <location>
        <begin position="15"/>
        <end position="24"/>
    </location>
</feature>
<name>A0AAU9UDD5_EUPED</name>
<organism evidence="5 6">
    <name type="scientific">Euphydryas editha</name>
    <name type="common">Edith's checkerspot</name>
    <dbReference type="NCBI Taxonomy" id="104508"/>
    <lineage>
        <taxon>Eukaryota</taxon>
        <taxon>Metazoa</taxon>
        <taxon>Ecdysozoa</taxon>
        <taxon>Arthropoda</taxon>
        <taxon>Hexapoda</taxon>
        <taxon>Insecta</taxon>
        <taxon>Pterygota</taxon>
        <taxon>Neoptera</taxon>
        <taxon>Endopterygota</taxon>
        <taxon>Lepidoptera</taxon>
        <taxon>Glossata</taxon>
        <taxon>Ditrysia</taxon>
        <taxon>Papilionoidea</taxon>
        <taxon>Nymphalidae</taxon>
        <taxon>Nymphalinae</taxon>
        <taxon>Euphydryas</taxon>
    </lineage>
</organism>
<dbReference type="InterPro" id="IPR019163">
    <property type="entry name" value="THO_Thoc5"/>
</dbReference>
<protein>
    <recommendedName>
        <fullName evidence="7">THO complex subunit 5 homolog</fullName>
    </recommendedName>
</protein>
<dbReference type="Proteomes" id="UP001153954">
    <property type="component" value="Unassembled WGS sequence"/>
</dbReference>
<sequence length="693" mass="78210">MGKDDLSNKKRRKLNTTTSSENIKQSPTDIYKKVVEFEETEAQLRSAEKDAVLFKKICQDVRQLFADIADLKLKGTEEAKERITAKRIEASLHLVALKKLNRLEKVRTRAGRDALHKEKQRVDSTHLLLQNLLYEADHLNKEVTKCLQFKSKDEEIELIPLEDFYKDAPTEISRPEITKTNEHQLQLARLEWELRQRRELAGACNELVASKERVAAAIAAARSRLDALSPHLRDVLKATKPLQECLALRLDEKRDETRAATLLPPPLFLLYANASAYSDALGAKNITVGISGDEDEAKRLEQLLNVESELVVSNDSDSDQENNDEDQSETKKKRHHRSIKISKEEKAEAKKKEVLKKHPLNVQVTIKNNDGTALNLIFSYMLHLKIVVVKFTMNFSKPVTGVSAADVLNGDCILKELYIGDTGDDSPHPATAYLLNAAGISEEFRHFIPEVGKPYIWAQRMCGLDFMVVATDTQKSNKNLQPCQSLSVASVENFIFTLKKRLKARIDLMKELQDLESGKILPAKGSEKDCPVRLSGSLTQWQSVGWQEYSQALSTSFFISEGLVTADKMLYRAIITRQSAKLVALVAISSDYPKHAPLFSLTLHWNGTHHAGTSDDLRDIERVINTDWQSTEKKQSTLSAQMLKLLTCLDILLETTGSSEFPPDKVMLQSIRGRNRMKPYKFLKQGAGVFVQY</sequence>
<dbReference type="GO" id="GO:0000445">
    <property type="term" value="C:THO complex part of transcription export complex"/>
    <property type="evidence" value="ECO:0007669"/>
    <property type="project" value="TreeGrafter"/>
</dbReference>
<dbReference type="PANTHER" id="PTHR13375">
    <property type="entry name" value="FMS INTERACTING PROTEIN"/>
    <property type="match status" value="1"/>
</dbReference>
<keyword evidence="6" id="KW-1185">Reference proteome</keyword>
<evidence type="ECO:0000256" key="1">
    <source>
        <dbReference type="ARBA" id="ARBA00004123"/>
    </source>
</evidence>
<feature type="compositionally biased region" description="Basic residues" evidence="4">
    <location>
        <begin position="331"/>
        <end position="340"/>
    </location>
</feature>
<dbReference type="AlphaFoldDB" id="A0AAU9UDD5"/>
<evidence type="ECO:0000256" key="4">
    <source>
        <dbReference type="SAM" id="MobiDB-lite"/>
    </source>
</evidence>
<evidence type="ECO:0008006" key="7">
    <source>
        <dbReference type="Google" id="ProtNLM"/>
    </source>
</evidence>
<gene>
    <name evidence="5" type="ORF">EEDITHA_LOCUS11486</name>
</gene>
<dbReference type="GO" id="GO:0003729">
    <property type="term" value="F:mRNA binding"/>
    <property type="evidence" value="ECO:0007669"/>
    <property type="project" value="TreeGrafter"/>
</dbReference>
<feature type="region of interest" description="Disordered" evidence="4">
    <location>
        <begin position="1"/>
        <end position="24"/>
    </location>
</feature>
<evidence type="ECO:0000256" key="2">
    <source>
        <dbReference type="ARBA" id="ARBA00008044"/>
    </source>
</evidence>
<evidence type="ECO:0000313" key="5">
    <source>
        <dbReference type="EMBL" id="CAH2096107.1"/>
    </source>
</evidence>
<feature type="compositionally biased region" description="Basic and acidic residues" evidence="4">
    <location>
        <begin position="341"/>
        <end position="352"/>
    </location>
</feature>
<dbReference type="GO" id="GO:0006406">
    <property type="term" value="P:mRNA export from nucleus"/>
    <property type="evidence" value="ECO:0007669"/>
    <property type="project" value="TreeGrafter"/>
</dbReference>
<dbReference type="Pfam" id="PF09766">
    <property type="entry name" value="FmiP_Thoc5"/>
    <property type="match status" value="1"/>
</dbReference>
<comment type="subcellular location">
    <subcellularLocation>
        <location evidence="1">Nucleus</location>
    </subcellularLocation>
</comment>
<keyword evidence="3" id="KW-0539">Nucleus</keyword>
<dbReference type="EMBL" id="CAKOGL010000016">
    <property type="protein sequence ID" value="CAH2096107.1"/>
    <property type="molecule type" value="Genomic_DNA"/>
</dbReference>
<comment type="caution">
    <text evidence="5">The sequence shown here is derived from an EMBL/GenBank/DDBJ whole genome shotgun (WGS) entry which is preliminary data.</text>
</comment>
<accession>A0AAU9UDD5</accession>
<evidence type="ECO:0000313" key="6">
    <source>
        <dbReference type="Proteomes" id="UP001153954"/>
    </source>
</evidence>
<dbReference type="PANTHER" id="PTHR13375:SF3">
    <property type="entry name" value="THO COMPLEX SUBUNIT 5 HOMOLOG"/>
    <property type="match status" value="1"/>
</dbReference>
<feature type="region of interest" description="Disordered" evidence="4">
    <location>
        <begin position="311"/>
        <end position="352"/>
    </location>
</feature>
<proteinExistence type="inferred from homology"/>